<evidence type="ECO:0000256" key="2">
    <source>
        <dbReference type="ARBA" id="ARBA00022737"/>
    </source>
</evidence>
<evidence type="ECO:0000256" key="3">
    <source>
        <dbReference type="ARBA" id="ARBA00022764"/>
    </source>
</evidence>
<dbReference type="SUPFAM" id="SSF54534">
    <property type="entry name" value="FKBP-like"/>
    <property type="match status" value="2"/>
</dbReference>
<evidence type="ECO:0000313" key="9">
    <source>
        <dbReference type="EMBL" id="OOS21818.1"/>
    </source>
</evidence>
<comment type="subcellular location">
    <subcellularLocation>
        <location evidence="7">Periplasm</location>
    </subcellularLocation>
    <text evidence="7">Is capable of associating with the outer membrane.</text>
</comment>
<dbReference type="STRING" id="90241.B0682_04205"/>
<dbReference type="GO" id="GO:0051082">
    <property type="term" value="F:unfolded protein binding"/>
    <property type="evidence" value="ECO:0007669"/>
    <property type="project" value="UniProtKB-UniRule"/>
</dbReference>
<comment type="domain">
    <text evidence="7">The PPIase activity resides only in the second parvulin domain. The N-terminal region and the C-terminal tail are necessary and sufficient for the chaperone activity of SurA. The PPIase activity is dispensable for SurA to function as a chaperone. The N-terminal region and the C-terminal tail are also required for porin recognition.</text>
</comment>
<dbReference type="HAMAP" id="MF_01183">
    <property type="entry name" value="Chaperone_SurA"/>
    <property type="match status" value="1"/>
</dbReference>
<dbReference type="Gene3D" id="3.10.50.40">
    <property type="match status" value="2"/>
</dbReference>
<dbReference type="SUPFAM" id="SSF109998">
    <property type="entry name" value="Triger factor/SurA peptide-binding domain-like"/>
    <property type="match status" value="1"/>
</dbReference>
<reference evidence="9 10" key="1">
    <citation type="submission" date="2017-02" db="EMBL/GenBank/DDBJ databases">
        <title>Draft genome sequence of Moraxella lincolnii CCUG 9405T type strain.</title>
        <authorList>
            <person name="Salva-Serra F."/>
            <person name="Engstrom-Jakobsson H."/>
            <person name="Thorell K."/>
            <person name="Jaen-Luchoro D."/>
            <person name="Gonzales-Siles L."/>
            <person name="Karlsson R."/>
            <person name="Yazdan S."/>
            <person name="Boulund F."/>
            <person name="Johnning A."/>
            <person name="Engstrand L."/>
            <person name="Kristiansson E."/>
            <person name="Moore E."/>
        </authorList>
    </citation>
    <scope>NUCLEOTIDE SEQUENCE [LARGE SCALE GENOMIC DNA]</scope>
    <source>
        <strain evidence="9 10">CCUG 9405</strain>
    </source>
</reference>
<keyword evidence="2 7" id="KW-0677">Repeat</keyword>
<dbReference type="PROSITE" id="PS50198">
    <property type="entry name" value="PPIC_PPIASE_2"/>
    <property type="match status" value="2"/>
</dbReference>
<evidence type="ECO:0000313" key="10">
    <source>
        <dbReference type="Proteomes" id="UP000191094"/>
    </source>
</evidence>
<evidence type="ECO:0000259" key="8">
    <source>
        <dbReference type="PROSITE" id="PS50198"/>
    </source>
</evidence>
<dbReference type="InterPro" id="IPR015391">
    <property type="entry name" value="SurA_N"/>
</dbReference>
<dbReference type="OrthoDB" id="14196at2"/>
<dbReference type="RefSeq" id="WP_078306808.1">
    <property type="nucleotide sequence ID" value="NZ_MUYT01000004.1"/>
</dbReference>
<comment type="catalytic activity">
    <reaction evidence="7">
        <text>[protein]-peptidylproline (omega=180) = [protein]-peptidylproline (omega=0)</text>
        <dbReference type="Rhea" id="RHEA:16237"/>
        <dbReference type="Rhea" id="RHEA-COMP:10747"/>
        <dbReference type="Rhea" id="RHEA-COMP:10748"/>
        <dbReference type="ChEBI" id="CHEBI:83833"/>
        <dbReference type="ChEBI" id="CHEBI:83834"/>
        <dbReference type="EC" id="5.2.1.8"/>
    </reaction>
</comment>
<comment type="caution">
    <text evidence="9">The sequence shown here is derived from an EMBL/GenBank/DDBJ whole genome shotgun (WGS) entry which is preliminary data.</text>
</comment>
<dbReference type="GO" id="GO:0043165">
    <property type="term" value="P:Gram-negative-bacterium-type cell outer membrane assembly"/>
    <property type="evidence" value="ECO:0007669"/>
    <property type="project" value="InterPro"/>
</dbReference>
<sequence precursor="true">MRKLMLTRPMLGLSIAMSWAFTTVAMPAQANTTQANTTTVSASSSEATIHSDGILAMVNDSVILKSDFERALQAERLALQANGEQLISDSQLQTQTLDGLIIKQLQLDYAKRLGLTLNADAVNAELNDIAKSQNFHSLTQLQQHMDSQMAGSYAQLHQQIAEKQIIQALQQRQLYGELSINEQDIQAFLQSPESNLLTPKEYETLHFRVPYLSDINNLSANEQQHAMNVADTLVKALQNNDVRTQPQINQLLSSLATQYPHPIEGGNMGYHLADNLPAALADRITSLQIGEVTPPLITQHGLDIIKLIDVRQSQNEQTNIIPQWHTQHILIKNQDQQTEPFAKQKIDEIHNALRHGEDFAQLATMYSQDAGSAGKGGDLDWVSEGEMVPEFEAMMKRTPIGNFSTPFATQFGWHIVKVSATRQKDISNERQRQQALMILQSRQAPQIIEEWLEQLKANSYIRVYQ</sequence>
<dbReference type="InterPro" id="IPR023034">
    <property type="entry name" value="PPIase_SurA"/>
</dbReference>
<protein>
    <recommendedName>
        <fullName evidence="7">Chaperone SurA</fullName>
    </recommendedName>
    <alternativeName>
        <fullName evidence="7">Peptidyl-prolyl cis-trans isomerase SurA</fullName>
        <shortName evidence="7">PPIase SurA</shortName>
        <ecNumber evidence="7">5.2.1.8</ecNumber>
    </alternativeName>
    <alternativeName>
        <fullName evidence="7">Rotamase SurA</fullName>
    </alternativeName>
</protein>
<dbReference type="InterPro" id="IPR046357">
    <property type="entry name" value="PPIase_dom_sf"/>
</dbReference>
<dbReference type="InterPro" id="IPR000297">
    <property type="entry name" value="PPIase_PpiC"/>
</dbReference>
<organism evidence="9 10">
    <name type="scientific">Lwoffella lincolnii</name>
    <dbReference type="NCBI Taxonomy" id="90241"/>
    <lineage>
        <taxon>Bacteria</taxon>
        <taxon>Pseudomonadati</taxon>
        <taxon>Pseudomonadota</taxon>
        <taxon>Gammaproteobacteria</taxon>
        <taxon>Moraxellales</taxon>
        <taxon>Moraxellaceae</taxon>
        <taxon>Lwoffella</taxon>
    </lineage>
</organism>
<dbReference type="EMBL" id="MUYT01000004">
    <property type="protein sequence ID" value="OOS21818.1"/>
    <property type="molecule type" value="Genomic_DNA"/>
</dbReference>
<feature type="domain" description="PpiC" evidence="8">
    <location>
        <begin position="199"/>
        <end position="309"/>
    </location>
</feature>
<keyword evidence="5 7" id="KW-0143">Chaperone</keyword>
<keyword evidence="10" id="KW-1185">Reference proteome</keyword>
<evidence type="ECO:0000256" key="4">
    <source>
        <dbReference type="ARBA" id="ARBA00023110"/>
    </source>
</evidence>
<dbReference type="InterPro" id="IPR050280">
    <property type="entry name" value="OMP_Chaperone_SurA"/>
</dbReference>
<feature type="signal peptide" evidence="7">
    <location>
        <begin position="1"/>
        <end position="30"/>
    </location>
</feature>
<dbReference type="GO" id="GO:0042277">
    <property type="term" value="F:peptide binding"/>
    <property type="evidence" value="ECO:0007669"/>
    <property type="project" value="InterPro"/>
</dbReference>
<dbReference type="AlphaFoldDB" id="A0A1T0CHJ3"/>
<dbReference type="GO" id="GO:0050821">
    <property type="term" value="P:protein stabilization"/>
    <property type="evidence" value="ECO:0007669"/>
    <property type="project" value="InterPro"/>
</dbReference>
<dbReference type="GO" id="GO:0006457">
    <property type="term" value="P:protein folding"/>
    <property type="evidence" value="ECO:0007669"/>
    <property type="project" value="UniProtKB-UniRule"/>
</dbReference>
<name>A0A1T0CHJ3_9GAMM</name>
<dbReference type="EC" id="5.2.1.8" evidence="7"/>
<keyword evidence="1 7" id="KW-0732">Signal</keyword>
<keyword evidence="4 7" id="KW-0697">Rotamase</keyword>
<evidence type="ECO:0000256" key="7">
    <source>
        <dbReference type="HAMAP-Rule" id="MF_01183"/>
    </source>
</evidence>
<dbReference type="Pfam" id="PF09312">
    <property type="entry name" value="SurA_N"/>
    <property type="match status" value="1"/>
</dbReference>
<evidence type="ECO:0000256" key="5">
    <source>
        <dbReference type="ARBA" id="ARBA00023186"/>
    </source>
</evidence>
<dbReference type="GO" id="GO:0003755">
    <property type="term" value="F:peptidyl-prolyl cis-trans isomerase activity"/>
    <property type="evidence" value="ECO:0007669"/>
    <property type="project" value="UniProtKB-UniRule"/>
</dbReference>
<keyword evidence="6 7" id="KW-0413">Isomerase</keyword>
<feature type="chain" id="PRO_5010592657" description="Chaperone SurA" evidence="7">
    <location>
        <begin position="31"/>
        <end position="465"/>
    </location>
</feature>
<accession>A0A1T0CHJ3</accession>
<gene>
    <name evidence="7" type="primary">surA</name>
    <name evidence="9" type="ORF">B0682_04205</name>
</gene>
<dbReference type="Pfam" id="PF00639">
    <property type="entry name" value="Rotamase"/>
    <property type="match status" value="1"/>
</dbReference>
<evidence type="ECO:0000256" key="6">
    <source>
        <dbReference type="ARBA" id="ARBA00023235"/>
    </source>
</evidence>
<dbReference type="Gene3D" id="1.10.4030.10">
    <property type="entry name" value="Porin chaperone SurA, peptide-binding domain"/>
    <property type="match status" value="1"/>
</dbReference>
<keyword evidence="3 7" id="KW-0574">Periplasm</keyword>
<dbReference type="InterPro" id="IPR027304">
    <property type="entry name" value="Trigger_fact/SurA_dom_sf"/>
</dbReference>
<dbReference type="GO" id="GO:0030288">
    <property type="term" value="C:outer membrane-bounded periplasmic space"/>
    <property type="evidence" value="ECO:0007669"/>
    <property type="project" value="InterPro"/>
</dbReference>
<feature type="domain" description="PpiC" evidence="8">
    <location>
        <begin position="321"/>
        <end position="420"/>
    </location>
</feature>
<comment type="function">
    <text evidence="7">Chaperone involved in the correct folding and assembly of outer membrane proteins. Recognizes specific patterns of aromatic residues and the orientation of their side chains, which are found more frequently in integral outer membrane proteins. May act in both early periplasmic and late outer membrane-associated steps of protein maturation.</text>
</comment>
<dbReference type="PANTHER" id="PTHR47637:SF1">
    <property type="entry name" value="CHAPERONE SURA"/>
    <property type="match status" value="1"/>
</dbReference>
<evidence type="ECO:0000256" key="1">
    <source>
        <dbReference type="ARBA" id="ARBA00022729"/>
    </source>
</evidence>
<dbReference type="Proteomes" id="UP000191094">
    <property type="component" value="Unassembled WGS sequence"/>
</dbReference>
<dbReference type="Pfam" id="PF13616">
    <property type="entry name" value="Rotamase_3"/>
    <property type="match status" value="1"/>
</dbReference>
<proteinExistence type="inferred from homology"/>
<dbReference type="PANTHER" id="PTHR47637">
    <property type="entry name" value="CHAPERONE SURA"/>
    <property type="match status" value="1"/>
</dbReference>